<dbReference type="SUPFAM" id="SSF56219">
    <property type="entry name" value="DNase I-like"/>
    <property type="match status" value="1"/>
</dbReference>
<protein>
    <submittedName>
        <fullName evidence="3">RNA-directed DNA polymerase from mobile element jockey</fullName>
    </submittedName>
</protein>
<reference evidence="3 4" key="1">
    <citation type="journal article" date="2019" name="Commun. Biol.">
        <title>The bagworm genome reveals a unique fibroin gene that provides high tensile strength.</title>
        <authorList>
            <person name="Kono N."/>
            <person name="Nakamura H."/>
            <person name="Ohtoshi R."/>
            <person name="Tomita M."/>
            <person name="Numata K."/>
            <person name="Arakawa K."/>
        </authorList>
    </citation>
    <scope>NUCLEOTIDE SEQUENCE [LARGE SCALE GENOMIC DNA]</scope>
</reference>
<dbReference type="InterPro" id="IPR005135">
    <property type="entry name" value="Endo/exonuclease/phosphatase"/>
</dbReference>
<dbReference type="InterPro" id="IPR036691">
    <property type="entry name" value="Endo/exonu/phosph_ase_sf"/>
</dbReference>
<dbReference type="Proteomes" id="UP000299102">
    <property type="component" value="Unassembled WGS sequence"/>
</dbReference>
<dbReference type="Pfam" id="PF14529">
    <property type="entry name" value="Exo_endo_phos_2"/>
    <property type="match status" value="1"/>
</dbReference>
<accession>A0A4C1X9P3</accession>
<organism evidence="3 4">
    <name type="scientific">Eumeta variegata</name>
    <name type="common">Bagworm moth</name>
    <name type="synonym">Eumeta japonica</name>
    <dbReference type="NCBI Taxonomy" id="151549"/>
    <lineage>
        <taxon>Eukaryota</taxon>
        <taxon>Metazoa</taxon>
        <taxon>Ecdysozoa</taxon>
        <taxon>Arthropoda</taxon>
        <taxon>Hexapoda</taxon>
        <taxon>Insecta</taxon>
        <taxon>Pterygota</taxon>
        <taxon>Neoptera</taxon>
        <taxon>Endopterygota</taxon>
        <taxon>Lepidoptera</taxon>
        <taxon>Glossata</taxon>
        <taxon>Ditrysia</taxon>
        <taxon>Tineoidea</taxon>
        <taxon>Psychidae</taxon>
        <taxon>Oiketicinae</taxon>
        <taxon>Eumeta</taxon>
    </lineage>
</organism>
<proteinExistence type="predicted"/>
<evidence type="ECO:0000313" key="4">
    <source>
        <dbReference type="Proteomes" id="UP000299102"/>
    </source>
</evidence>
<feature type="region of interest" description="Disordered" evidence="1">
    <location>
        <begin position="34"/>
        <end position="67"/>
    </location>
</feature>
<name>A0A4C1X9P3_EUMVA</name>
<feature type="domain" description="Endonuclease/exonuclease/phosphatase" evidence="2">
    <location>
        <begin position="248"/>
        <end position="359"/>
    </location>
</feature>
<dbReference type="EMBL" id="BGZK01000790">
    <property type="protein sequence ID" value="GBP60531.1"/>
    <property type="molecule type" value="Genomic_DNA"/>
</dbReference>
<keyword evidence="3" id="KW-0808">Transferase</keyword>
<dbReference type="GO" id="GO:0003964">
    <property type="term" value="F:RNA-directed DNA polymerase activity"/>
    <property type="evidence" value="ECO:0007669"/>
    <property type="project" value="UniProtKB-KW"/>
</dbReference>
<keyword evidence="3" id="KW-0548">Nucleotidyltransferase</keyword>
<evidence type="ECO:0000313" key="3">
    <source>
        <dbReference type="EMBL" id="GBP60531.1"/>
    </source>
</evidence>
<keyword evidence="3" id="KW-0695">RNA-directed DNA polymerase</keyword>
<keyword evidence="4" id="KW-1185">Reference proteome</keyword>
<dbReference type="Gene3D" id="3.60.10.10">
    <property type="entry name" value="Endonuclease/exonuclease/phosphatase"/>
    <property type="match status" value="1"/>
</dbReference>
<dbReference type="AlphaFoldDB" id="A0A4C1X9P3"/>
<gene>
    <name evidence="3" type="primary">pol</name>
    <name evidence="3" type="ORF">EVAR_97784_1</name>
</gene>
<evidence type="ECO:0000259" key="2">
    <source>
        <dbReference type="Pfam" id="PF14529"/>
    </source>
</evidence>
<sequence>MLGYSLDQGGSVHSRIGRKALMCKLWPESHGQLQRVSELKISPKPTNRTHKNRSSRTSPGLNRDDTNFPTLRVINFTRNNGDGFLPAPVVSSNPRRENQLPTTAPELAREAIRRGPPSLPSSFVAMDPVALFGEDIKTVMSVLRTIKTSEISEFDYDLRLCSNAENKLNVFVKYHHLMGRKHLKPHRLMVCPIAGYVQLRTDKTYAWKEGTALFYKRFLLCCLIEIPPLVNMEATGCRFAMTGHGTLVIVSIYLPATNKLLRIDLEILVALGDAIMLFDDFNSKNPRWSCPVINYSTNKLIRPQSRLDFEIIAPPTSINFPDTPSNKPSTLNIAITKGVAPNVSHIETLHRFISDHCPVLLKMGPHDGGSSNTTIKITVWNRVCRLRLRKSTIPF</sequence>
<comment type="caution">
    <text evidence="3">The sequence shown here is derived from an EMBL/GenBank/DDBJ whole genome shotgun (WGS) entry which is preliminary data.</text>
</comment>
<dbReference type="OrthoDB" id="410155at2759"/>
<evidence type="ECO:0000256" key="1">
    <source>
        <dbReference type="SAM" id="MobiDB-lite"/>
    </source>
</evidence>